<gene>
    <name evidence="2" type="ORF">GCM10007112_16710</name>
    <name evidence="1" type="ORF">Vsou_01600</name>
</gene>
<dbReference type="Proteomes" id="UP000657075">
    <property type="component" value="Unassembled WGS sequence"/>
</dbReference>
<dbReference type="AlphaFoldDB" id="A0A830EFM2"/>
<reference evidence="1" key="4">
    <citation type="journal article" date="2023" name="Microbiol. Resour. Announc.">
        <title>Complete Genome Sequence of Vulcanisaeta souniana Strain IC-059, a Hyperthermophilic Archaeon Isolated from Hot Spring Water in Japan.</title>
        <authorList>
            <person name="Kato S."/>
            <person name="Itoh T."/>
            <person name="Wu L."/>
            <person name="Ma J."/>
            <person name="Ohkuma M."/>
        </authorList>
    </citation>
    <scope>NUCLEOTIDE SEQUENCE</scope>
    <source>
        <strain evidence="1">JCM 11219</strain>
    </source>
</reference>
<evidence type="ECO:0000313" key="3">
    <source>
        <dbReference type="Proteomes" id="UP000657075"/>
    </source>
</evidence>
<dbReference type="GeneID" id="76205714"/>
<keyword evidence="4" id="KW-1185">Reference proteome</keyword>
<sequence>MVTNNLRLLAEGRISPAVDVYVVYRALFHNEQPPELHRTYCVPDQFLSVTYVTHAFRHYLEDFLGKLTRNEPEVYALPALLGSGKSHFLALLLHVIALYRRCNGIGECVGKELGKYGLIINTPTLSRVPEVVVFHGQYSLSDLAAAIRRIGDKNELRAFLGGRAPIVLVFDETQYFESKDPGFVPWIQMLSEVVKELPGTYLFVSFSLFPGEKPELQSSRALDVVRRVGPIVVELDTVRNIVEVFRRWSGLTPRSVDLSLLKGAVNDNELRDFERRLRDTYPFNPVFLDVVLRLGEESIAERTHVQLTRELLRTLAMAYVNAKGGELVTFAHLPEPRNLIVIGGDFAAYWDALVRFYEEDKRRVEERKLGGVVLSVLRHIFLTTFLARLMPSAILYPSEDDLVLGSFNGLDVRPLDVRAAIQGITEAGLHVARLGNKYLYWYIRDETDAIRDAMLKFSVEDSMQVATDEVASLVRERSGVFSAVYISGVGGPRSSNKVHVISSKDEWQKALDDGDDSILAIDLLDFGVGKRRNNLIVVRRDDGVEAPLEVREVLGRFAGVKYVKDAVDYLGRIVKAIDEVNGNLYNYFPDLLTIEGDERLRREMEELLRGRLAQWKERTTVLLRQVVNLWLRNVIVGFKDREVKRLDDFLTEIARSKGDVIEGVVKQVFEGDLVDWNGFKKIGDLWSLYLYNEGFPSAPISFDEFRDRIRDYCSGCRCVFETSGEVVWLSRDKCRVPQLDKDVGVAPFIWRGSPVEWAVESFLKQLASQSSGSRRYYIVYRRPSGEEVRRFVVDLLSSRNDWVYLIEGRVEEEVVNKSIDVKIDGVSTFTVERNPGSKVPIEVSASDNLRSVIYRIGDAENEVMVNGTSYRFEIDVPKEPGDYRLELEAVFDDGSRDKRSIIVKVKGKCIRSITTYSVSTNDMLRGIEVTSIDAADRLLQYLQRLVPRGYGFKFRLSANQGVGDVVINLSAEFEISSTDKVNSALRLLKALRDISPSIDAVVEFHKAIPVDNDMVGYFKGYSFQYIIDRETEC</sequence>
<dbReference type="EMBL" id="BMNM01000007">
    <property type="protein sequence ID" value="GGI80546.1"/>
    <property type="molecule type" value="Genomic_DNA"/>
</dbReference>
<evidence type="ECO:0000313" key="4">
    <source>
        <dbReference type="Proteomes" id="UP001060771"/>
    </source>
</evidence>
<proteinExistence type="predicted"/>
<reference evidence="4" key="3">
    <citation type="submission" date="2022-09" db="EMBL/GenBank/DDBJ databases">
        <title>Complete genome sequence of Vulcanisaeta souniana.</title>
        <authorList>
            <person name="Kato S."/>
            <person name="Itoh T."/>
            <person name="Ohkuma M."/>
        </authorList>
    </citation>
    <scope>NUCLEOTIDE SEQUENCE [LARGE SCALE GENOMIC DNA]</scope>
    <source>
        <strain evidence="4">JCM 11219</strain>
    </source>
</reference>
<dbReference type="EMBL" id="AP026830">
    <property type="protein sequence ID" value="BDR91067.1"/>
    <property type="molecule type" value="Genomic_DNA"/>
</dbReference>
<reference evidence="2" key="1">
    <citation type="journal article" date="2014" name="Int. J. Syst. Evol. Microbiol.">
        <title>Complete genome sequence of Corynebacterium casei LMG S-19264T (=DSM 44701T), isolated from a smear-ripened cheese.</title>
        <authorList>
            <consortium name="US DOE Joint Genome Institute (JGI-PGF)"/>
            <person name="Walter F."/>
            <person name="Albersmeier A."/>
            <person name="Kalinowski J."/>
            <person name="Ruckert C."/>
        </authorList>
    </citation>
    <scope>NUCLEOTIDE SEQUENCE</scope>
    <source>
        <strain evidence="2">JCM 11219</strain>
    </source>
</reference>
<name>A0A830EFM2_9CREN</name>
<dbReference type="Proteomes" id="UP001060771">
    <property type="component" value="Chromosome"/>
</dbReference>
<organism evidence="2 3">
    <name type="scientific">Vulcanisaeta souniana JCM 11219</name>
    <dbReference type="NCBI Taxonomy" id="1293586"/>
    <lineage>
        <taxon>Archaea</taxon>
        <taxon>Thermoproteota</taxon>
        <taxon>Thermoprotei</taxon>
        <taxon>Thermoproteales</taxon>
        <taxon>Thermoproteaceae</taxon>
        <taxon>Vulcanisaeta</taxon>
    </lineage>
</organism>
<dbReference type="Pfam" id="PF04465">
    <property type="entry name" value="DUF499"/>
    <property type="match status" value="1"/>
</dbReference>
<reference evidence="2" key="2">
    <citation type="submission" date="2020-09" db="EMBL/GenBank/DDBJ databases">
        <authorList>
            <person name="Sun Q."/>
            <person name="Ohkuma M."/>
        </authorList>
    </citation>
    <scope>NUCLEOTIDE SEQUENCE</scope>
    <source>
        <strain evidence="2">JCM 11219</strain>
    </source>
</reference>
<evidence type="ECO:0000313" key="1">
    <source>
        <dbReference type="EMBL" id="BDR91067.1"/>
    </source>
</evidence>
<accession>A0A830EFM2</accession>
<dbReference type="RefSeq" id="WP_188603540.1">
    <property type="nucleotide sequence ID" value="NZ_AP026830.1"/>
</dbReference>
<dbReference type="InterPro" id="IPR007555">
    <property type="entry name" value="DUF499"/>
</dbReference>
<protein>
    <submittedName>
        <fullName evidence="2">Uncharacterized protein</fullName>
    </submittedName>
</protein>
<evidence type="ECO:0000313" key="2">
    <source>
        <dbReference type="EMBL" id="GGI80546.1"/>
    </source>
</evidence>
<dbReference type="OrthoDB" id="25002at2157"/>